<feature type="region of interest" description="Disordered" evidence="1">
    <location>
        <begin position="280"/>
        <end position="301"/>
    </location>
</feature>
<reference evidence="3 4" key="1">
    <citation type="submission" date="2014-11" db="EMBL/GenBank/DDBJ databases">
        <title>Genetic blueprint of the zoonotic pathogen Toxocara canis.</title>
        <authorList>
            <person name="Zhu X.-Q."/>
            <person name="Korhonen P.K."/>
            <person name="Cai H."/>
            <person name="Young N.D."/>
            <person name="Nejsum P."/>
            <person name="von Samson-Himmelstjerna G."/>
            <person name="Boag P.R."/>
            <person name="Tan P."/>
            <person name="Li Q."/>
            <person name="Min J."/>
            <person name="Yang Y."/>
            <person name="Wang X."/>
            <person name="Fang X."/>
            <person name="Hall R.S."/>
            <person name="Hofmann A."/>
            <person name="Sternberg P.W."/>
            <person name="Jex A.R."/>
            <person name="Gasser R.B."/>
        </authorList>
    </citation>
    <scope>NUCLEOTIDE SEQUENCE [LARGE SCALE GENOMIC DNA]</scope>
    <source>
        <strain evidence="3">PN_DK_2014</strain>
    </source>
</reference>
<feature type="region of interest" description="Disordered" evidence="1">
    <location>
        <begin position="594"/>
        <end position="629"/>
    </location>
</feature>
<name>A0A0B2UZZ3_TOXCA</name>
<comment type="caution">
    <text evidence="3">The sequence shown here is derived from an EMBL/GenBank/DDBJ whole genome shotgun (WGS) entry which is preliminary data.</text>
</comment>
<feature type="compositionally biased region" description="Basic and acidic residues" evidence="1">
    <location>
        <begin position="291"/>
        <end position="301"/>
    </location>
</feature>
<feature type="compositionally biased region" description="Basic and acidic residues" evidence="1">
    <location>
        <begin position="463"/>
        <end position="480"/>
    </location>
</feature>
<proteinExistence type="predicted"/>
<keyword evidence="2" id="KW-1133">Transmembrane helix</keyword>
<evidence type="ECO:0000313" key="4">
    <source>
        <dbReference type="Proteomes" id="UP000031036"/>
    </source>
</evidence>
<organism evidence="3 4">
    <name type="scientific">Toxocara canis</name>
    <name type="common">Canine roundworm</name>
    <dbReference type="NCBI Taxonomy" id="6265"/>
    <lineage>
        <taxon>Eukaryota</taxon>
        <taxon>Metazoa</taxon>
        <taxon>Ecdysozoa</taxon>
        <taxon>Nematoda</taxon>
        <taxon>Chromadorea</taxon>
        <taxon>Rhabditida</taxon>
        <taxon>Spirurina</taxon>
        <taxon>Ascaridomorpha</taxon>
        <taxon>Ascaridoidea</taxon>
        <taxon>Toxocaridae</taxon>
        <taxon>Toxocara</taxon>
    </lineage>
</organism>
<feature type="transmembrane region" description="Helical" evidence="2">
    <location>
        <begin position="165"/>
        <end position="195"/>
    </location>
</feature>
<evidence type="ECO:0000256" key="2">
    <source>
        <dbReference type="SAM" id="Phobius"/>
    </source>
</evidence>
<feature type="transmembrane region" description="Helical" evidence="2">
    <location>
        <begin position="69"/>
        <end position="91"/>
    </location>
</feature>
<dbReference type="OrthoDB" id="5911686at2759"/>
<feature type="compositionally biased region" description="Basic and acidic residues" evidence="1">
    <location>
        <begin position="619"/>
        <end position="629"/>
    </location>
</feature>
<accession>A0A0B2UZZ3</accession>
<evidence type="ECO:0000256" key="1">
    <source>
        <dbReference type="SAM" id="MobiDB-lite"/>
    </source>
</evidence>
<dbReference type="EMBL" id="JPKZ01002877">
    <property type="protein sequence ID" value="KHN74667.1"/>
    <property type="molecule type" value="Genomic_DNA"/>
</dbReference>
<sequence>MNSDDSSVPNVSVEEGNAIIKEREPISNDKDNPKVEEGITTEAGESRPPRRIYRRKKDGCGYTAISRPWLYALLLSIFISILASWVTHLNIGVEPNWERRLVLNSISCSLNETIRKGSDVWVNASHHSDHIISTADPLFRRRTIGVSSLSAPSCELPTTLDDHLLAVLLTFIVFPSIPFVIITIFFISGFCGYGLRGIEKIRPNLNPFIVENVTITHTSSSCAFGRSQSSSDELELLPVWSSTAHERVSKWTGSSAFTQAAPTRICSSANCLNQDIVEEGSTHSQALSEPADPKSERPSRTRRLNILERSAERRRYQKAFLSSSAISEVKARLSRSNLNTLGASASDSILLRSEPTMNSTDVRSTYSGWSPCSEPSAFNMTSASQQRDPALQTAAVVSAYQTGLIEGRYQERCNRYADQIRYLTESLDHANRELCRISGLPEPTASCLNRTFPAADIQRNEKCVEGQSRKRERQTAEATKDSLASAASRPTATAKASKDVISEEGEREEWMVDESEDSNTFNSEEEDSEEERLFNEMLKEMKQEDEKRAENNMGENKSGETPTLLSAESDSASPHFRIVPAAIREEEEEIVMDPFSNADNDNNGSLDEGGGGASADIDPSIHHEDSNAN</sequence>
<evidence type="ECO:0000313" key="3">
    <source>
        <dbReference type="EMBL" id="KHN74667.1"/>
    </source>
</evidence>
<dbReference type="AlphaFoldDB" id="A0A0B2UZZ3"/>
<feature type="compositionally biased region" description="Basic and acidic residues" evidence="1">
    <location>
        <begin position="20"/>
        <end position="37"/>
    </location>
</feature>
<feature type="region of interest" description="Disordered" evidence="1">
    <location>
        <begin position="1"/>
        <end position="47"/>
    </location>
</feature>
<keyword evidence="4" id="KW-1185">Reference proteome</keyword>
<feature type="region of interest" description="Disordered" evidence="1">
    <location>
        <begin position="463"/>
        <end position="573"/>
    </location>
</feature>
<dbReference type="Proteomes" id="UP000031036">
    <property type="component" value="Unassembled WGS sequence"/>
</dbReference>
<feature type="compositionally biased region" description="Low complexity" evidence="1">
    <location>
        <begin position="1"/>
        <end position="13"/>
    </location>
</feature>
<dbReference type="STRING" id="6265.A0A0B2UZZ3"/>
<feature type="compositionally biased region" description="Polar residues" evidence="1">
    <location>
        <begin position="553"/>
        <end position="572"/>
    </location>
</feature>
<gene>
    <name evidence="3" type="ORF">Tcan_06407</name>
</gene>
<feature type="compositionally biased region" description="Basic and acidic residues" evidence="1">
    <location>
        <begin position="531"/>
        <end position="550"/>
    </location>
</feature>
<keyword evidence="2" id="KW-0812">Transmembrane</keyword>
<evidence type="ECO:0008006" key="5">
    <source>
        <dbReference type="Google" id="ProtNLM"/>
    </source>
</evidence>
<protein>
    <recommendedName>
        <fullName evidence="5">Transmembrane protein</fullName>
    </recommendedName>
</protein>
<keyword evidence="2" id="KW-0472">Membrane</keyword>
<feature type="compositionally biased region" description="Acidic residues" evidence="1">
    <location>
        <begin position="502"/>
        <end position="530"/>
    </location>
</feature>